<keyword evidence="3" id="KW-1185">Reference proteome</keyword>
<protein>
    <submittedName>
        <fullName evidence="2">Uncharacterized protein</fullName>
    </submittedName>
</protein>
<dbReference type="Proteomes" id="UP000250321">
    <property type="component" value="Unassembled WGS sequence"/>
</dbReference>
<feature type="compositionally biased region" description="Polar residues" evidence="1">
    <location>
        <begin position="66"/>
        <end position="77"/>
    </location>
</feature>
<evidence type="ECO:0000313" key="3">
    <source>
        <dbReference type="Proteomes" id="UP000250321"/>
    </source>
</evidence>
<evidence type="ECO:0000313" key="2">
    <source>
        <dbReference type="EMBL" id="PQP94541.1"/>
    </source>
</evidence>
<evidence type="ECO:0000256" key="1">
    <source>
        <dbReference type="SAM" id="MobiDB-lite"/>
    </source>
</evidence>
<dbReference type="AlphaFoldDB" id="A0A314XKM3"/>
<reference evidence="2 3" key="1">
    <citation type="submission" date="2018-02" db="EMBL/GenBank/DDBJ databases">
        <title>Draft genome of wild Prunus yedoensis var. nudiflora.</title>
        <authorList>
            <person name="Baek S."/>
            <person name="Kim J.-H."/>
            <person name="Choi K."/>
            <person name="Kim G.-B."/>
            <person name="Cho A."/>
            <person name="Jang H."/>
            <person name="Shin C.-H."/>
            <person name="Yu H.-J."/>
            <person name="Mun J.-H."/>
        </authorList>
    </citation>
    <scope>NUCLEOTIDE SEQUENCE [LARGE SCALE GENOMIC DNA]</scope>
    <source>
        <strain evidence="3">cv. Jeju island</strain>
        <tissue evidence="2">Leaf</tissue>
    </source>
</reference>
<accession>A0A314XKM3</accession>
<name>A0A314XKM3_PRUYE</name>
<sequence length="124" mass="12940">MKQVADVADSTAMSNSVKALHAPVGPEKAKAHTCTRVGVSLVPRPIDSLEPPESGNQTNHERLERPQQTSVVPSQRLGSLPGPANGGYVFGVARACLTQFDVSLSALVIATQCQRGAVDPGLVV</sequence>
<proteinExistence type="predicted"/>
<organism evidence="2 3">
    <name type="scientific">Prunus yedoensis var. nudiflora</name>
    <dbReference type="NCBI Taxonomy" id="2094558"/>
    <lineage>
        <taxon>Eukaryota</taxon>
        <taxon>Viridiplantae</taxon>
        <taxon>Streptophyta</taxon>
        <taxon>Embryophyta</taxon>
        <taxon>Tracheophyta</taxon>
        <taxon>Spermatophyta</taxon>
        <taxon>Magnoliopsida</taxon>
        <taxon>eudicotyledons</taxon>
        <taxon>Gunneridae</taxon>
        <taxon>Pentapetalae</taxon>
        <taxon>rosids</taxon>
        <taxon>fabids</taxon>
        <taxon>Rosales</taxon>
        <taxon>Rosaceae</taxon>
        <taxon>Amygdaloideae</taxon>
        <taxon>Amygdaleae</taxon>
        <taxon>Prunus</taxon>
    </lineage>
</organism>
<feature type="region of interest" description="Disordered" evidence="1">
    <location>
        <begin position="42"/>
        <end position="79"/>
    </location>
</feature>
<gene>
    <name evidence="2" type="ORF">Pyn_10382</name>
</gene>
<dbReference type="EMBL" id="PJQY01002340">
    <property type="protein sequence ID" value="PQP94541.1"/>
    <property type="molecule type" value="Genomic_DNA"/>
</dbReference>
<comment type="caution">
    <text evidence="2">The sequence shown here is derived from an EMBL/GenBank/DDBJ whole genome shotgun (WGS) entry which is preliminary data.</text>
</comment>